<dbReference type="InterPro" id="IPR036942">
    <property type="entry name" value="Beta-barrel_TonB_sf"/>
</dbReference>
<keyword evidence="3 10" id="KW-0813">Transport</keyword>
<keyword evidence="4 10" id="KW-1134">Transmembrane beta strand</keyword>
<dbReference type="CDD" id="cd01347">
    <property type="entry name" value="ligand_gated_channel"/>
    <property type="match status" value="1"/>
</dbReference>
<evidence type="ECO:0000256" key="9">
    <source>
        <dbReference type="ARBA" id="ARBA00023237"/>
    </source>
</evidence>
<keyword evidence="9 10" id="KW-0998">Cell outer membrane</keyword>
<dbReference type="PANTHER" id="PTHR32552">
    <property type="entry name" value="FERRICHROME IRON RECEPTOR-RELATED"/>
    <property type="match status" value="1"/>
</dbReference>
<dbReference type="Pfam" id="PF07715">
    <property type="entry name" value="Plug"/>
    <property type="match status" value="1"/>
</dbReference>
<feature type="domain" description="TonB-dependent receptor plug" evidence="14">
    <location>
        <begin position="87"/>
        <end position="185"/>
    </location>
</feature>
<dbReference type="InterPro" id="IPR037066">
    <property type="entry name" value="Plug_dom_sf"/>
</dbReference>
<evidence type="ECO:0000256" key="3">
    <source>
        <dbReference type="ARBA" id="ARBA00022448"/>
    </source>
</evidence>
<evidence type="ECO:0000256" key="10">
    <source>
        <dbReference type="PROSITE-ProRule" id="PRU01360"/>
    </source>
</evidence>
<evidence type="ECO:0000256" key="4">
    <source>
        <dbReference type="ARBA" id="ARBA00022452"/>
    </source>
</evidence>
<dbReference type="InterPro" id="IPR012910">
    <property type="entry name" value="Plug_dom"/>
</dbReference>
<evidence type="ECO:0000313" key="16">
    <source>
        <dbReference type="Proteomes" id="UP001595444"/>
    </source>
</evidence>
<dbReference type="SUPFAM" id="SSF56935">
    <property type="entry name" value="Porins"/>
    <property type="match status" value="1"/>
</dbReference>
<evidence type="ECO:0000256" key="12">
    <source>
        <dbReference type="SAM" id="SignalP"/>
    </source>
</evidence>
<proteinExistence type="inferred from homology"/>
<evidence type="ECO:0000313" key="15">
    <source>
        <dbReference type="EMBL" id="MFC3053144.1"/>
    </source>
</evidence>
<comment type="similarity">
    <text evidence="2 10 11">Belongs to the TonB-dependent receptor family.</text>
</comment>
<evidence type="ECO:0000256" key="1">
    <source>
        <dbReference type="ARBA" id="ARBA00004571"/>
    </source>
</evidence>
<evidence type="ECO:0000256" key="2">
    <source>
        <dbReference type="ARBA" id="ARBA00009810"/>
    </source>
</evidence>
<keyword evidence="5 10" id="KW-0812">Transmembrane</keyword>
<accession>A0ABV7D909</accession>
<keyword evidence="6 11" id="KW-0798">TonB box</keyword>
<evidence type="ECO:0000256" key="5">
    <source>
        <dbReference type="ARBA" id="ARBA00022692"/>
    </source>
</evidence>
<dbReference type="InterPro" id="IPR039426">
    <property type="entry name" value="TonB-dep_rcpt-like"/>
</dbReference>
<keyword evidence="8 15" id="KW-0675">Receptor</keyword>
<evidence type="ECO:0000259" key="13">
    <source>
        <dbReference type="Pfam" id="PF00593"/>
    </source>
</evidence>
<dbReference type="Proteomes" id="UP001595444">
    <property type="component" value="Unassembled WGS sequence"/>
</dbReference>
<dbReference type="RefSeq" id="WP_194213043.1">
    <property type="nucleotide sequence ID" value="NZ_CP061205.1"/>
</dbReference>
<feature type="domain" description="TonB-dependent receptor-like beta-barrel" evidence="13">
    <location>
        <begin position="266"/>
        <end position="725"/>
    </location>
</feature>
<feature type="signal peptide" evidence="12">
    <location>
        <begin position="1"/>
        <end position="37"/>
    </location>
</feature>
<organism evidence="15 16">
    <name type="scientific">Kordiimonas pumila</name>
    <dbReference type="NCBI Taxonomy" id="2161677"/>
    <lineage>
        <taxon>Bacteria</taxon>
        <taxon>Pseudomonadati</taxon>
        <taxon>Pseudomonadota</taxon>
        <taxon>Alphaproteobacteria</taxon>
        <taxon>Kordiimonadales</taxon>
        <taxon>Kordiimonadaceae</taxon>
        <taxon>Kordiimonas</taxon>
    </lineage>
</organism>
<gene>
    <name evidence="15" type="ORF">ACFOKA_14610</name>
</gene>
<comment type="subcellular location">
    <subcellularLocation>
        <location evidence="1 10">Cell outer membrane</location>
        <topology evidence="1 10">Multi-pass membrane protein</topology>
    </subcellularLocation>
</comment>
<keyword evidence="12" id="KW-0732">Signal</keyword>
<dbReference type="EMBL" id="JBHRSL010000010">
    <property type="protein sequence ID" value="MFC3053144.1"/>
    <property type="molecule type" value="Genomic_DNA"/>
</dbReference>
<evidence type="ECO:0000256" key="11">
    <source>
        <dbReference type="RuleBase" id="RU003357"/>
    </source>
</evidence>
<dbReference type="InterPro" id="IPR010105">
    <property type="entry name" value="TonB_sidphr_rcpt"/>
</dbReference>
<reference evidence="16" key="1">
    <citation type="journal article" date="2019" name="Int. J. Syst. Evol. Microbiol.">
        <title>The Global Catalogue of Microorganisms (GCM) 10K type strain sequencing project: providing services to taxonomists for standard genome sequencing and annotation.</title>
        <authorList>
            <consortium name="The Broad Institute Genomics Platform"/>
            <consortium name="The Broad Institute Genome Sequencing Center for Infectious Disease"/>
            <person name="Wu L."/>
            <person name="Ma J."/>
        </authorList>
    </citation>
    <scope>NUCLEOTIDE SEQUENCE [LARGE SCALE GENOMIC DNA]</scope>
    <source>
        <strain evidence="16">KCTC 62164</strain>
    </source>
</reference>
<evidence type="ECO:0000256" key="7">
    <source>
        <dbReference type="ARBA" id="ARBA00023136"/>
    </source>
</evidence>
<dbReference type="PROSITE" id="PS52016">
    <property type="entry name" value="TONB_DEPENDENT_REC_3"/>
    <property type="match status" value="1"/>
</dbReference>
<evidence type="ECO:0000259" key="14">
    <source>
        <dbReference type="Pfam" id="PF07715"/>
    </source>
</evidence>
<dbReference type="Gene3D" id="2.40.170.20">
    <property type="entry name" value="TonB-dependent receptor, beta-barrel domain"/>
    <property type="match status" value="1"/>
</dbReference>
<feature type="chain" id="PRO_5046162630" evidence="12">
    <location>
        <begin position="38"/>
        <end position="758"/>
    </location>
</feature>
<protein>
    <submittedName>
        <fullName evidence="15">TonB-dependent receptor</fullName>
    </submittedName>
</protein>
<dbReference type="Gene3D" id="2.170.130.10">
    <property type="entry name" value="TonB-dependent receptor, plug domain"/>
    <property type="match status" value="1"/>
</dbReference>
<dbReference type="PANTHER" id="PTHR32552:SF83">
    <property type="entry name" value="BLR3904 PROTEIN"/>
    <property type="match status" value="1"/>
</dbReference>
<evidence type="ECO:0000256" key="6">
    <source>
        <dbReference type="ARBA" id="ARBA00023077"/>
    </source>
</evidence>
<evidence type="ECO:0000256" key="8">
    <source>
        <dbReference type="ARBA" id="ARBA00023170"/>
    </source>
</evidence>
<comment type="caution">
    <text evidence="15">The sequence shown here is derived from an EMBL/GenBank/DDBJ whole genome shotgun (WGS) entry which is preliminary data.</text>
</comment>
<keyword evidence="16" id="KW-1185">Reference proteome</keyword>
<dbReference type="NCBIfam" id="TIGR01783">
    <property type="entry name" value="TonB-siderophor"/>
    <property type="match status" value="1"/>
</dbReference>
<name>A0ABV7D909_9PROT</name>
<keyword evidence="7 10" id="KW-0472">Membrane</keyword>
<sequence>MSSQKLPRSLRGLPQCSSLVGTVGLVSAALASSITYAAEPAPHTADKADIEEMVIEGEKAGRNPYADPVAPYKIDRSASSKLTQSILDAAKSITVIPKELIDDTGTNTFRDLMRVQPGVTLGTGEGGNAFGDRVFIRGFDARNDIYIDGVRDPGVTSRETFAIDQIEIFKGPSSAFGGRGTTGGAVSMISKAPQDENFGDAEITLGTDNTRRGTLDVNRVLTDKLSVRVNAMYHESDVAGRDEVYSDRWGAAIAAAYKVTDAAKITVDYYHLETDALPDWGVAYDVANNEPFDVDRHNFYGLVERDFHKNNANILTARLEADLTESLSLRSVVRYGSTWNAYVVSAPERPDVSDPDPANWTVSASPKNRNQTNKYLSSQTDLTWRTELGGMRHTFVTGVEYSNEKIENHPYAFLDSEDPSTGDVVSVYTVLQNLWNPDPFQEWVFGREESGAYTKSDIDTKAIFLIDTIEITDKVQVFGGIRYDDYQIEYTSVGGRSGDSTFNSDMGFWNWHAGVTYKPRDNGNIYVSFGSSSNPPGEQVDGGGAAYGGITASNEDLAPERNKSYELGTKWALFDEHLLVSAAVFRIDKVDGRVTSGGRGEPEVTTLDGRQRVDGLEIGFSGNVSERLSLFGGLTLLDTEILASNVTTDIGGKLPNVAETSFTVLAKYKMGPGLDVGGSVNYSSKVYGGTSSAGTTFLPSYWRFDVFASYQLTEKVGVSLNVQNLTDEVYYDSLYRSSAPFTYIAPGRSALITLDVDF</sequence>
<dbReference type="Pfam" id="PF00593">
    <property type="entry name" value="TonB_dep_Rec_b-barrel"/>
    <property type="match status" value="1"/>
</dbReference>
<dbReference type="InterPro" id="IPR000531">
    <property type="entry name" value="Beta-barrel_TonB"/>
</dbReference>